<keyword evidence="5 7" id="KW-0418">Kinase</keyword>
<dbReference type="Gene3D" id="1.10.287.130">
    <property type="match status" value="1"/>
</dbReference>
<dbReference type="GO" id="GO:0030295">
    <property type="term" value="F:protein kinase activator activity"/>
    <property type="evidence" value="ECO:0007669"/>
    <property type="project" value="TreeGrafter"/>
</dbReference>
<feature type="domain" description="Histidine kinase" evidence="6">
    <location>
        <begin position="180"/>
        <end position="392"/>
    </location>
</feature>
<evidence type="ECO:0000256" key="5">
    <source>
        <dbReference type="ARBA" id="ARBA00022777"/>
    </source>
</evidence>
<dbReference type="InterPro" id="IPR050351">
    <property type="entry name" value="BphY/WalK/GraS-like"/>
</dbReference>
<evidence type="ECO:0000313" key="7">
    <source>
        <dbReference type="EMBL" id="MBD5779222.1"/>
    </source>
</evidence>
<dbReference type="EC" id="2.7.13.3" evidence="2"/>
<dbReference type="InterPro" id="IPR004358">
    <property type="entry name" value="Sig_transdc_His_kin-like_C"/>
</dbReference>
<dbReference type="EMBL" id="JACYFG010000007">
    <property type="protein sequence ID" value="MBD5779222.1"/>
    <property type="molecule type" value="Genomic_DNA"/>
</dbReference>
<evidence type="ECO:0000313" key="8">
    <source>
        <dbReference type="Proteomes" id="UP000622317"/>
    </source>
</evidence>
<keyword evidence="8" id="KW-1185">Reference proteome</keyword>
<keyword evidence="4" id="KW-0808">Transferase</keyword>
<dbReference type="Pfam" id="PF00512">
    <property type="entry name" value="HisKA"/>
    <property type="match status" value="1"/>
</dbReference>
<dbReference type="PANTHER" id="PTHR42878">
    <property type="entry name" value="TWO-COMPONENT HISTIDINE KINASE"/>
    <property type="match status" value="1"/>
</dbReference>
<protein>
    <recommendedName>
        <fullName evidence="2">histidine kinase</fullName>
        <ecNumber evidence="2">2.7.13.3</ecNumber>
    </recommendedName>
</protein>
<dbReference type="PROSITE" id="PS50109">
    <property type="entry name" value="HIS_KIN"/>
    <property type="match status" value="1"/>
</dbReference>
<accession>A0A927F694</accession>
<comment type="catalytic activity">
    <reaction evidence="1">
        <text>ATP + protein L-histidine = ADP + protein N-phospho-L-histidine.</text>
        <dbReference type="EC" id="2.7.13.3"/>
    </reaction>
</comment>
<dbReference type="PRINTS" id="PR00344">
    <property type="entry name" value="BCTRLSENSOR"/>
</dbReference>
<dbReference type="CDD" id="cd00075">
    <property type="entry name" value="HATPase"/>
    <property type="match status" value="1"/>
</dbReference>
<organism evidence="7 8">
    <name type="scientific">Pelagicoccus enzymogenes</name>
    <dbReference type="NCBI Taxonomy" id="2773457"/>
    <lineage>
        <taxon>Bacteria</taxon>
        <taxon>Pseudomonadati</taxon>
        <taxon>Verrucomicrobiota</taxon>
        <taxon>Opitutia</taxon>
        <taxon>Puniceicoccales</taxon>
        <taxon>Pelagicoccaceae</taxon>
        <taxon>Pelagicoccus</taxon>
    </lineage>
</organism>
<gene>
    <name evidence="7" type="ORF">IEN85_06930</name>
</gene>
<dbReference type="Pfam" id="PF13185">
    <property type="entry name" value="GAF_2"/>
    <property type="match status" value="1"/>
</dbReference>
<dbReference type="RefSeq" id="WP_191616357.1">
    <property type="nucleotide sequence ID" value="NZ_JACYFG010000007.1"/>
</dbReference>
<dbReference type="SUPFAM" id="SSF55874">
    <property type="entry name" value="ATPase domain of HSP90 chaperone/DNA topoisomerase II/histidine kinase"/>
    <property type="match status" value="1"/>
</dbReference>
<keyword evidence="3" id="KW-0597">Phosphoprotein</keyword>
<dbReference type="SUPFAM" id="SSF55781">
    <property type="entry name" value="GAF domain-like"/>
    <property type="match status" value="1"/>
</dbReference>
<dbReference type="GO" id="GO:0007234">
    <property type="term" value="P:osmosensory signaling via phosphorelay pathway"/>
    <property type="evidence" value="ECO:0007669"/>
    <property type="project" value="TreeGrafter"/>
</dbReference>
<evidence type="ECO:0000256" key="2">
    <source>
        <dbReference type="ARBA" id="ARBA00012438"/>
    </source>
</evidence>
<dbReference type="InterPro" id="IPR005467">
    <property type="entry name" value="His_kinase_dom"/>
</dbReference>
<dbReference type="InterPro" id="IPR036097">
    <property type="entry name" value="HisK_dim/P_sf"/>
</dbReference>
<dbReference type="GO" id="GO:0000155">
    <property type="term" value="F:phosphorelay sensor kinase activity"/>
    <property type="evidence" value="ECO:0007669"/>
    <property type="project" value="InterPro"/>
</dbReference>
<dbReference type="InterPro" id="IPR003661">
    <property type="entry name" value="HisK_dim/P_dom"/>
</dbReference>
<dbReference type="InterPro" id="IPR003594">
    <property type="entry name" value="HATPase_dom"/>
</dbReference>
<name>A0A927F694_9BACT</name>
<reference evidence="7" key="1">
    <citation type="submission" date="2020-09" db="EMBL/GenBank/DDBJ databases">
        <title>Pelagicoccus enzymogenes sp. nov. with an EPS production, isolated from marine sediment.</title>
        <authorList>
            <person name="Feng X."/>
        </authorList>
    </citation>
    <scope>NUCLEOTIDE SEQUENCE</scope>
    <source>
        <strain evidence="7">NFK12</strain>
    </source>
</reference>
<dbReference type="AlphaFoldDB" id="A0A927F694"/>
<dbReference type="GO" id="GO:0000156">
    <property type="term" value="F:phosphorelay response regulator activity"/>
    <property type="evidence" value="ECO:0007669"/>
    <property type="project" value="TreeGrafter"/>
</dbReference>
<dbReference type="CDD" id="cd00082">
    <property type="entry name" value="HisKA"/>
    <property type="match status" value="1"/>
</dbReference>
<dbReference type="InterPro" id="IPR003018">
    <property type="entry name" value="GAF"/>
</dbReference>
<dbReference type="Proteomes" id="UP000622317">
    <property type="component" value="Unassembled WGS sequence"/>
</dbReference>
<evidence type="ECO:0000256" key="1">
    <source>
        <dbReference type="ARBA" id="ARBA00000085"/>
    </source>
</evidence>
<dbReference type="InterPro" id="IPR036890">
    <property type="entry name" value="HATPase_C_sf"/>
</dbReference>
<proteinExistence type="predicted"/>
<dbReference type="SUPFAM" id="SSF47384">
    <property type="entry name" value="Homodimeric domain of signal transducing histidine kinase"/>
    <property type="match status" value="1"/>
</dbReference>
<evidence type="ECO:0000256" key="3">
    <source>
        <dbReference type="ARBA" id="ARBA00022553"/>
    </source>
</evidence>
<sequence length="394" mass="42824">MSVTTSSREIPQPASASAVPTILKLVCELTGMRLALVARLMDGKWTACGVHDCMDYGLAVDDRLEMGETILVRSGDSAFLPFAESVGAERFPRKHGTPPSAGPGRCIWLPISGCEGQLFGWLCVFDGRPNAFKPDMVGVLTLLGELLRQQLCTKCPRQELEEQLLAEREASRAREEFIAVLGHDLRNPLTSIIWAADLMRIQNDGPDRDELYQILRSCGLQIGNLIEDLLDFARGRLGKGIPLERRCQLDLTVLASEAISELCLSRPGRVIRLLHSDPVVACVDEVRFRQLLSNLLGNALQHSPPSEPVNIGLDYRGDMVRIAITNGGPPLSEENRASLFSPFALRSSHGSRPGLGLGLFIASEIARAHGGAIEVSAGDDGTTLTTLLPRESSE</sequence>
<dbReference type="Pfam" id="PF02518">
    <property type="entry name" value="HATPase_c"/>
    <property type="match status" value="1"/>
</dbReference>
<comment type="caution">
    <text evidence="7">The sequence shown here is derived from an EMBL/GenBank/DDBJ whole genome shotgun (WGS) entry which is preliminary data.</text>
</comment>
<dbReference type="Gene3D" id="3.30.565.10">
    <property type="entry name" value="Histidine kinase-like ATPase, C-terminal domain"/>
    <property type="match status" value="1"/>
</dbReference>
<dbReference type="SMART" id="SM00388">
    <property type="entry name" value="HisKA"/>
    <property type="match status" value="1"/>
</dbReference>
<evidence type="ECO:0000259" key="6">
    <source>
        <dbReference type="PROSITE" id="PS50109"/>
    </source>
</evidence>
<evidence type="ECO:0000256" key="4">
    <source>
        <dbReference type="ARBA" id="ARBA00022679"/>
    </source>
</evidence>
<dbReference type="SMART" id="SM00387">
    <property type="entry name" value="HATPase_c"/>
    <property type="match status" value="1"/>
</dbReference>
<dbReference type="PANTHER" id="PTHR42878:SF15">
    <property type="entry name" value="BACTERIOPHYTOCHROME"/>
    <property type="match status" value="1"/>
</dbReference>